<evidence type="ECO:0000313" key="9">
    <source>
        <dbReference type="Proteomes" id="UP001153620"/>
    </source>
</evidence>
<dbReference type="InterPro" id="IPR005484">
    <property type="entry name" value="Ribosomal_uL18_bac/plant/anim"/>
</dbReference>
<dbReference type="FunFam" id="3.30.420.80:FF:000005">
    <property type="entry name" value="39S ribosomal protein L18, mitochondrial"/>
    <property type="match status" value="1"/>
</dbReference>
<comment type="subcellular location">
    <subcellularLocation>
        <location evidence="1">Mitochondrion</location>
    </subcellularLocation>
</comment>
<dbReference type="PANTHER" id="PTHR12899">
    <property type="entry name" value="39S RIBOSOMAL PROTEIN L18, MITOCHONDRIAL"/>
    <property type="match status" value="1"/>
</dbReference>
<evidence type="ECO:0000256" key="6">
    <source>
        <dbReference type="ARBA" id="ARBA00069051"/>
    </source>
</evidence>
<keyword evidence="5" id="KW-0687">Ribonucleoprotein</keyword>
<dbReference type="SUPFAM" id="SSF53137">
    <property type="entry name" value="Translational machinery components"/>
    <property type="match status" value="1"/>
</dbReference>
<evidence type="ECO:0000256" key="4">
    <source>
        <dbReference type="ARBA" id="ARBA00023128"/>
    </source>
</evidence>
<dbReference type="GO" id="GO:0005743">
    <property type="term" value="C:mitochondrial inner membrane"/>
    <property type="evidence" value="ECO:0007669"/>
    <property type="project" value="UniProtKB-ARBA"/>
</dbReference>
<evidence type="ECO:0000256" key="7">
    <source>
        <dbReference type="ARBA" id="ARBA00082661"/>
    </source>
</evidence>
<comment type="similarity">
    <text evidence="2">Belongs to the universal ribosomal protein uL18 family.</text>
</comment>
<dbReference type="PANTHER" id="PTHR12899:SF3">
    <property type="entry name" value="LARGE RIBOSOMAL SUBUNIT PROTEIN UL18M"/>
    <property type="match status" value="1"/>
</dbReference>
<proteinExistence type="inferred from homology"/>
<evidence type="ECO:0000256" key="2">
    <source>
        <dbReference type="ARBA" id="ARBA00007116"/>
    </source>
</evidence>
<dbReference type="GO" id="GO:0003735">
    <property type="term" value="F:structural constituent of ribosome"/>
    <property type="evidence" value="ECO:0007669"/>
    <property type="project" value="InterPro"/>
</dbReference>
<organism evidence="8 9">
    <name type="scientific">Chironomus riparius</name>
    <dbReference type="NCBI Taxonomy" id="315576"/>
    <lineage>
        <taxon>Eukaryota</taxon>
        <taxon>Metazoa</taxon>
        <taxon>Ecdysozoa</taxon>
        <taxon>Arthropoda</taxon>
        <taxon>Hexapoda</taxon>
        <taxon>Insecta</taxon>
        <taxon>Pterygota</taxon>
        <taxon>Neoptera</taxon>
        <taxon>Endopterygota</taxon>
        <taxon>Diptera</taxon>
        <taxon>Nematocera</taxon>
        <taxon>Chironomoidea</taxon>
        <taxon>Chironomidae</taxon>
        <taxon>Chironominae</taxon>
        <taxon>Chironomus</taxon>
    </lineage>
</organism>
<evidence type="ECO:0000313" key="8">
    <source>
        <dbReference type="EMBL" id="CAG9798851.1"/>
    </source>
</evidence>
<evidence type="ECO:0000256" key="1">
    <source>
        <dbReference type="ARBA" id="ARBA00004173"/>
    </source>
</evidence>
<dbReference type="Gene3D" id="3.30.420.80">
    <property type="entry name" value="Ribosomal protein S11"/>
    <property type="match status" value="1"/>
</dbReference>
<dbReference type="EMBL" id="OU895877">
    <property type="protein sequence ID" value="CAG9798851.1"/>
    <property type="molecule type" value="Genomic_DNA"/>
</dbReference>
<dbReference type="OrthoDB" id="1932324at2759"/>
<dbReference type="AlphaFoldDB" id="A0A9N9RL84"/>
<gene>
    <name evidence="8" type="ORF">CHIRRI_LOCUS1827</name>
</gene>
<dbReference type="Proteomes" id="UP001153620">
    <property type="component" value="Chromosome 1"/>
</dbReference>
<keyword evidence="3" id="KW-0689">Ribosomal protein</keyword>
<accession>A0A9N9RL84</accession>
<protein>
    <recommendedName>
        <fullName evidence="6">Large ribosomal subunit protein uL18m</fullName>
    </recommendedName>
    <alternativeName>
        <fullName evidence="7">39S ribosomal protein L18, mitochondrial</fullName>
    </alternativeName>
</protein>
<dbReference type="InterPro" id="IPR057268">
    <property type="entry name" value="Ribosomal_L18"/>
</dbReference>
<reference evidence="8" key="1">
    <citation type="submission" date="2022-01" db="EMBL/GenBank/DDBJ databases">
        <authorList>
            <person name="King R."/>
        </authorList>
    </citation>
    <scope>NUCLEOTIDE SEQUENCE</scope>
</reference>
<evidence type="ECO:0000256" key="3">
    <source>
        <dbReference type="ARBA" id="ARBA00022980"/>
    </source>
</evidence>
<evidence type="ECO:0000256" key="5">
    <source>
        <dbReference type="ARBA" id="ARBA00023274"/>
    </source>
</evidence>
<dbReference type="InterPro" id="IPR036967">
    <property type="entry name" value="Ribosomal_uS11_sf"/>
</dbReference>
<sequence length="187" mass="21766">MTLPRRFPHNKQIIKRIQNTVKPEEGTKFISNRNPRNLEFLRIAEKPKGYFLDTPFSKPAYFWHKLVVTPSAKYVTAELVHHQNGVVIEASTKEWALKKQLFKTSDTSAYINLARVFANRCLECGITEMSTKPLEGPKVERFMSILRDNGLILTEPPQIDTWSDLTINRYQGKRIVPNDWKEIVEEH</sequence>
<keyword evidence="4" id="KW-0496">Mitochondrion</keyword>
<dbReference type="GO" id="GO:0006412">
    <property type="term" value="P:translation"/>
    <property type="evidence" value="ECO:0007669"/>
    <property type="project" value="InterPro"/>
</dbReference>
<dbReference type="GO" id="GO:0005840">
    <property type="term" value="C:ribosome"/>
    <property type="evidence" value="ECO:0007669"/>
    <property type="project" value="UniProtKB-KW"/>
</dbReference>
<dbReference type="CDD" id="cd00432">
    <property type="entry name" value="Ribosomal_L18_L5e"/>
    <property type="match status" value="1"/>
</dbReference>
<keyword evidence="9" id="KW-1185">Reference proteome</keyword>
<reference evidence="8" key="2">
    <citation type="submission" date="2022-10" db="EMBL/GenBank/DDBJ databases">
        <authorList>
            <consortium name="ENA_rothamsted_submissions"/>
            <consortium name="culmorum"/>
            <person name="King R."/>
        </authorList>
    </citation>
    <scope>NUCLEOTIDE SEQUENCE</scope>
</reference>
<dbReference type="GO" id="GO:1990904">
    <property type="term" value="C:ribonucleoprotein complex"/>
    <property type="evidence" value="ECO:0007669"/>
    <property type="project" value="UniProtKB-KW"/>
</dbReference>
<dbReference type="GO" id="GO:0008097">
    <property type="term" value="F:5S rRNA binding"/>
    <property type="evidence" value="ECO:0007669"/>
    <property type="project" value="TreeGrafter"/>
</dbReference>
<name>A0A9N9RL84_9DIPT</name>